<comment type="caution">
    <text evidence="11">The sequence shown here is derived from an EMBL/GenBank/DDBJ whole genome shotgun (WGS) entry which is preliminary data.</text>
</comment>
<evidence type="ECO:0000256" key="9">
    <source>
        <dbReference type="HAMAP-Rule" id="MF_00161"/>
    </source>
</evidence>
<keyword evidence="6 9" id="KW-0378">Hydrolase</keyword>
<evidence type="ECO:0000256" key="1">
    <source>
        <dbReference type="ARBA" id="ARBA00006139"/>
    </source>
</evidence>
<dbReference type="AlphaFoldDB" id="A0A4R1BFX2"/>
<keyword evidence="8 9" id="KW-0472">Membrane</keyword>
<feature type="transmembrane region" description="Helical" evidence="9">
    <location>
        <begin position="79"/>
        <end position="96"/>
    </location>
</feature>
<name>A0A4R1BFX2_9ACTN</name>
<dbReference type="HAMAP" id="MF_00161">
    <property type="entry name" value="LspA"/>
    <property type="match status" value="1"/>
</dbReference>
<evidence type="ECO:0000256" key="7">
    <source>
        <dbReference type="ARBA" id="ARBA00022989"/>
    </source>
</evidence>
<evidence type="ECO:0000256" key="6">
    <source>
        <dbReference type="ARBA" id="ARBA00022801"/>
    </source>
</evidence>
<dbReference type="Pfam" id="PF01252">
    <property type="entry name" value="Peptidase_A8"/>
    <property type="match status" value="1"/>
</dbReference>
<proteinExistence type="inferred from homology"/>
<protein>
    <recommendedName>
        <fullName evidence="9">Lipoprotein signal peptidase</fullName>
        <ecNumber evidence="9">3.4.23.36</ecNumber>
    </recommendedName>
    <alternativeName>
        <fullName evidence="9">Prolipoprotein signal peptidase</fullName>
    </alternativeName>
    <alternativeName>
        <fullName evidence="9">Signal peptidase II</fullName>
        <shortName evidence="9">SPase II</shortName>
    </alternativeName>
</protein>
<feature type="active site" evidence="9">
    <location>
        <position position="106"/>
    </location>
</feature>
<dbReference type="UniPathway" id="UPA00665"/>
<comment type="pathway">
    <text evidence="9">Protein modification; lipoprotein biosynthesis (signal peptide cleavage).</text>
</comment>
<dbReference type="PANTHER" id="PTHR33695">
    <property type="entry name" value="LIPOPROTEIN SIGNAL PEPTIDASE"/>
    <property type="match status" value="1"/>
</dbReference>
<keyword evidence="2 9" id="KW-1003">Cell membrane</keyword>
<dbReference type="OrthoDB" id="4308908at2"/>
<dbReference type="NCBIfam" id="TIGR00077">
    <property type="entry name" value="lspA"/>
    <property type="match status" value="1"/>
</dbReference>
<dbReference type="EMBL" id="SKBU01000019">
    <property type="protein sequence ID" value="TCJ16070.1"/>
    <property type="molecule type" value="Genomic_DNA"/>
</dbReference>
<dbReference type="EC" id="3.4.23.36" evidence="9"/>
<evidence type="ECO:0000256" key="5">
    <source>
        <dbReference type="ARBA" id="ARBA00022750"/>
    </source>
</evidence>
<comment type="similarity">
    <text evidence="1 9 10">Belongs to the peptidase A8 family.</text>
</comment>
<comment type="catalytic activity">
    <reaction evidence="9">
        <text>Release of signal peptides from bacterial membrane prolipoproteins. Hydrolyzes -Xaa-Yaa-Zaa-|-(S,diacylglyceryl)Cys-, in which Xaa is hydrophobic (preferably Leu), and Yaa (Ala or Ser) and Zaa (Gly or Ala) have small, neutral side chains.</text>
        <dbReference type="EC" id="3.4.23.36"/>
    </reaction>
</comment>
<dbReference type="GO" id="GO:0005886">
    <property type="term" value="C:plasma membrane"/>
    <property type="evidence" value="ECO:0007669"/>
    <property type="project" value="UniProtKB-SubCell"/>
</dbReference>
<keyword evidence="4 9" id="KW-0812">Transmembrane</keyword>
<organism evidence="11 12">
    <name type="scientific">Rubrobacter taiwanensis</name>
    <dbReference type="NCBI Taxonomy" id="185139"/>
    <lineage>
        <taxon>Bacteria</taxon>
        <taxon>Bacillati</taxon>
        <taxon>Actinomycetota</taxon>
        <taxon>Rubrobacteria</taxon>
        <taxon>Rubrobacterales</taxon>
        <taxon>Rubrobacteraceae</taxon>
        <taxon>Rubrobacter</taxon>
    </lineage>
</organism>
<dbReference type="GO" id="GO:0004190">
    <property type="term" value="F:aspartic-type endopeptidase activity"/>
    <property type="evidence" value="ECO:0007669"/>
    <property type="project" value="UniProtKB-UniRule"/>
</dbReference>
<comment type="subcellular location">
    <subcellularLocation>
        <location evidence="9">Cell membrane</location>
        <topology evidence="9">Multi-pass membrane protein</topology>
    </subcellularLocation>
</comment>
<keyword evidence="3 9" id="KW-0645">Protease</keyword>
<dbReference type="InterPro" id="IPR001872">
    <property type="entry name" value="Peptidase_A8"/>
</dbReference>
<feature type="transmembrane region" description="Helical" evidence="9">
    <location>
        <begin position="116"/>
        <end position="135"/>
    </location>
</feature>
<dbReference type="PANTHER" id="PTHR33695:SF1">
    <property type="entry name" value="LIPOPROTEIN SIGNAL PEPTIDASE"/>
    <property type="match status" value="1"/>
</dbReference>
<feature type="transmembrane region" description="Helical" evidence="9">
    <location>
        <begin position="54"/>
        <end position="72"/>
    </location>
</feature>
<keyword evidence="7 9" id="KW-1133">Transmembrane helix</keyword>
<evidence type="ECO:0000256" key="8">
    <source>
        <dbReference type="ARBA" id="ARBA00023136"/>
    </source>
</evidence>
<comment type="caution">
    <text evidence="9">Lacks conserved residue(s) required for the propagation of feature annotation.</text>
</comment>
<evidence type="ECO:0000256" key="3">
    <source>
        <dbReference type="ARBA" id="ARBA00022670"/>
    </source>
</evidence>
<keyword evidence="5 9" id="KW-0064">Aspartyl protease</keyword>
<evidence type="ECO:0000313" key="11">
    <source>
        <dbReference type="EMBL" id="TCJ16070.1"/>
    </source>
</evidence>
<keyword evidence="12" id="KW-1185">Reference proteome</keyword>
<dbReference type="GO" id="GO:0006508">
    <property type="term" value="P:proteolysis"/>
    <property type="evidence" value="ECO:0007669"/>
    <property type="project" value="UniProtKB-KW"/>
</dbReference>
<gene>
    <name evidence="9 11" type="primary">lspA</name>
    <name evidence="11" type="ORF">E0L93_10975</name>
</gene>
<reference evidence="11 12" key="1">
    <citation type="submission" date="2019-03" db="EMBL/GenBank/DDBJ databases">
        <title>Whole genome sequence of a novel Rubrobacter taiwanensis strain, isolated from Yellowstone National Park.</title>
        <authorList>
            <person name="Freed S."/>
            <person name="Ramaley R.F."/>
            <person name="Kyndt J.A."/>
        </authorList>
    </citation>
    <scope>NUCLEOTIDE SEQUENCE [LARGE SCALE GENOMIC DNA]</scope>
    <source>
        <strain evidence="11 12">Yellowstone</strain>
    </source>
</reference>
<comment type="function">
    <text evidence="9">This protein specifically catalyzes the removal of signal peptides from prolipoproteins.</text>
</comment>
<accession>A0A4R1BFX2</accession>
<dbReference type="PRINTS" id="PR00781">
    <property type="entry name" value="LIPOSIGPTASE"/>
</dbReference>
<sequence>MIAASVFGVDYVLKRAVESSMNIGESVPLIPGVFHLTYIENPGGAFGILDGSPGILMIGSIIAVGAVLWMLLAHPPSRYVTSGCGLVLGGAAGNLFDRIAAGAVTDYLDFRIWPVFNAADVAIVAGALMLAAAAFRAERTRPEESHSSGE</sequence>
<feature type="active site" evidence="9">
    <location>
        <position position="120"/>
    </location>
</feature>
<evidence type="ECO:0000256" key="10">
    <source>
        <dbReference type="RuleBase" id="RU004181"/>
    </source>
</evidence>
<evidence type="ECO:0000256" key="2">
    <source>
        <dbReference type="ARBA" id="ARBA00022475"/>
    </source>
</evidence>
<evidence type="ECO:0000313" key="12">
    <source>
        <dbReference type="Proteomes" id="UP000295244"/>
    </source>
</evidence>
<evidence type="ECO:0000256" key="4">
    <source>
        <dbReference type="ARBA" id="ARBA00022692"/>
    </source>
</evidence>
<dbReference type="Proteomes" id="UP000295244">
    <property type="component" value="Unassembled WGS sequence"/>
</dbReference>